<dbReference type="Gene3D" id="3.30.420.270">
    <property type="match status" value="1"/>
</dbReference>
<dbReference type="Proteomes" id="UP000006250">
    <property type="component" value="Unassembled WGS sequence"/>
</dbReference>
<keyword evidence="3" id="KW-1003">Cell membrane</keyword>
<dbReference type="eggNOG" id="COG0848">
    <property type="taxonomic scope" value="Bacteria"/>
</dbReference>
<dbReference type="PANTHER" id="PTHR30558:SF7">
    <property type="entry name" value="TOL-PAL SYSTEM PROTEIN TOLR"/>
    <property type="match status" value="1"/>
</dbReference>
<accession>E1JTH8</accession>
<comment type="subcellular location">
    <subcellularLocation>
        <location evidence="1">Cell membrane</location>
        <topology evidence="1">Single-pass membrane protein</topology>
    </subcellularLocation>
    <subcellularLocation>
        <location evidence="7">Cell membrane</location>
        <topology evidence="7">Single-pass type II membrane protein</topology>
    </subcellularLocation>
</comment>
<keyword evidence="6 8" id="KW-0472">Membrane</keyword>
<dbReference type="GO" id="GO:0015031">
    <property type="term" value="P:protein transport"/>
    <property type="evidence" value="ECO:0007669"/>
    <property type="project" value="UniProtKB-KW"/>
</dbReference>
<keyword evidence="10" id="KW-1185">Reference proteome</keyword>
<organism evidence="9 10">
    <name type="scientific">Solidesulfovibrio fructosivorans JJ]</name>
    <dbReference type="NCBI Taxonomy" id="596151"/>
    <lineage>
        <taxon>Bacteria</taxon>
        <taxon>Pseudomonadati</taxon>
        <taxon>Thermodesulfobacteriota</taxon>
        <taxon>Desulfovibrionia</taxon>
        <taxon>Desulfovibrionales</taxon>
        <taxon>Desulfovibrionaceae</taxon>
        <taxon>Solidesulfovibrio</taxon>
    </lineage>
</organism>
<dbReference type="EMBL" id="AECZ01000004">
    <property type="protein sequence ID" value="EFL52438.1"/>
    <property type="molecule type" value="Genomic_DNA"/>
</dbReference>
<comment type="similarity">
    <text evidence="2 7">Belongs to the ExbD/TolR family.</text>
</comment>
<dbReference type="OrthoDB" id="9798629at2"/>
<protein>
    <submittedName>
        <fullName evidence="9">Protein TolR</fullName>
    </submittedName>
</protein>
<evidence type="ECO:0000256" key="2">
    <source>
        <dbReference type="ARBA" id="ARBA00005811"/>
    </source>
</evidence>
<evidence type="ECO:0000256" key="7">
    <source>
        <dbReference type="RuleBase" id="RU003879"/>
    </source>
</evidence>
<comment type="caution">
    <text evidence="9">The sequence shown here is derived from an EMBL/GenBank/DDBJ whole genome shotgun (WGS) entry which is preliminary data.</text>
</comment>
<reference evidence="9 10" key="1">
    <citation type="submission" date="2010-08" db="EMBL/GenBank/DDBJ databases">
        <title>The draft genome of Desulfovibrio fructosovorans JJ.</title>
        <authorList>
            <consortium name="US DOE Joint Genome Institute (JGI-PGF)"/>
            <person name="Lucas S."/>
            <person name="Copeland A."/>
            <person name="Lapidus A."/>
            <person name="Cheng J.-F."/>
            <person name="Bruce D."/>
            <person name="Goodwin L."/>
            <person name="Pitluck S."/>
            <person name="Land M.L."/>
            <person name="Hauser L."/>
            <person name="Chang Y.-J."/>
            <person name="Jeffries C."/>
            <person name="Wall J.D."/>
            <person name="Stahl D.A."/>
            <person name="Arkin A.P."/>
            <person name="Dehal P."/>
            <person name="Stolyar S.M."/>
            <person name="Hazen T.C."/>
            <person name="Woyke T.J."/>
        </authorList>
    </citation>
    <scope>NUCLEOTIDE SEQUENCE [LARGE SCALE GENOMIC DNA]</scope>
    <source>
        <strain evidence="9 10">JJ</strain>
    </source>
</reference>
<keyword evidence="7" id="KW-0653">Protein transport</keyword>
<dbReference type="STRING" id="596151.DesfrDRAFT_0927"/>
<keyword evidence="7" id="KW-0813">Transport</keyword>
<dbReference type="InterPro" id="IPR003400">
    <property type="entry name" value="ExbD"/>
</dbReference>
<gene>
    <name evidence="9" type="ORF">DesfrDRAFT_0927</name>
</gene>
<feature type="transmembrane region" description="Helical" evidence="8">
    <location>
        <begin position="16"/>
        <end position="37"/>
    </location>
</feature>
<evidence type="ECO:0000256" key="8">
    <source>
        <dbReference type="SAM" id="Phobius"/>
    </source>
</evidence>
<evidence type="ECO:0000256" key="6">
    <source>
        <dbReference type="ARBA" id="ARBA00023136"/>
    </source>
</evidence>
<dbReference type="Pfam" id="PF02472">
    <property type="entry name" value="ExbD"/>
    <property type="match status" value="1"/>
</dbReference>
<dbReference type="PANTHER" id="PTHR30558">
    <property type="entry name" value="EXBD MEMBRANE COMPONENT OF PMF-DRIVEN MACROMOLECULE IMPORT SYSTEM"/>
    <property type="match status" value="1"/>
</dbReference>
<evidence type="ECO:0000256" key="1">
    <source>
        <dbReference type="ARBA" id="ARBA00004162"/>
    </source>
</evidence>
<evidence type="ECO:0000256" key="4">
    <source>
        <dbReference type="ARBA" id="ARBA00022692"/>
    </source>
</evidence>
<sequence length="138" mass="15140">MSAGGRGRRYSSDINVTPFVDVMLVLLIIFMVTAPMMTEGLDVDLPRTKTVEALPADDDHLVVGVDPKGAIFLDEQSVSLEDLTDRLRNWAALGQKAVFLRADRGVSYGRIVDIMGRIREAGIDHFGVVAERPEEGAR</sequence>
<dbReference type="GO" id="GO:0005886">
    <property type="term" value="C:plasma membrane"/>
    <property type="evidence" value="ECO:0007669"/>
    <property type="project" value="UniProtKB-SubCell"/>
</dbReference>
<evidence type="ECO:0000256" key="5">
    <source>
        <dbReference type="ARBA" id="ARBA00022989"/>
    </source>
</evidence>
<keyword evidence="4 7" id="KW-0812">Transmembrane</keyword>
<evidence type="ECO:0000313" key="10">
    <source>
        <dbReference type="Proteomes" id="UP000006250"/>
    </source>
</evidence>
<dbReference type="AlphaFoldDB" id="E1JTH8"/>
<name>E1JTH8_SOLFR</name>
<keyword evidence="5 8" id="KW-1133">Transmembrane helix</keyword>
<dbReference type="GO" id="GO:0022857">
    <property type="term" value="F:transmembrane transporter activity"/>
    <property type="evidence" value="ECO:0007669"/>
    <property type="project" value="InterPro"/>
</dbReference>
<evidence type="ECO:0000313" key="9">
    <source>
        <dbReference type="EMBL" id="EFL52438.1"/>
    </source>
</evidence>
<proteinExistence type="inferred from homology"/>
<evidence type="ECO:0000256" key="3">
    <source>
        <dbReference type="ARBA" id="ARBA00022475"/>
    </source>
</evidence>
<dbReference type="RefSeq" id="WP_005991553.1">
    <property type="nucleotide sequence ID" value="NZ_AECZ01000004.1"/>
</dbReference>